<dbReference type="PANTHER" id="PTHR12526">
    <property type="entry name" value="GLYCOSYLTRANSFERASE"/>
    <property type="match status" value="1"/>
</dbReference>
<dbReference type="InterPro" id="IPR011875">
    <property type="entry name" value="M1P_synthase"/>
</dbReference>
<dbReference type="Pfam" id="PF13439">
    <property type="entry name" value="Glyco_transf_4"/>
    <property type="match status" value="1"/>
</dbReference>
<dbReference type="CDD" id="cd03801">
    <property type="entry name" value="GT4_PimA-like"/>
    <property type="match status" value="1"/>
</dbReference>
<dbReference type="AlphaFoldDB" id="A0A4V0YGD2"/>
<dbReference type="Proteomes" id="UP000292118">
    <property type="component" value="Chromosome"/>
</dbReference>
<proteinExistence type="predicted"/>
<sequence>MTAPSPSSRLRVDLLTREFPPFVYGGAGVHVAELSAVLRPHADVRVRAFDGPRGPEAEADGIFGYDAPETLAGANAALTTLGVDLAMANDVAGADIVHSHTWYANMAGHLGGLLHGVPHVISAHSLEPMRPWKAEQLGGGYAVSSWAEKTAYLGAAGIIAVSGGMRQDILRSYPELDPAKVHVVHNGIDLSGWVRPAETGPDADAARATVERLGIDPAKQSVVFVGRITRQKGLPYLLRAAEALPHDVQLVLCAGAPDTPEIMAEVKSLVENLRDQRRAAGATGDAGIIWIEEMLPRTELIAVLAAGTAFLCPSVYEPLGIVNLEAMAVGLPVVASATGGIPEVVDDGVTGTLVPIEQVQDGTGTPLDPQKFVADLSAAMLDMLADPQRAADMGAAGRKRAEDHFAWTAIAERTMDVYRKVLEG</sequence>
<feature type="domain" description="Glycosyltransferase subfamily 4-like N-terminal" evidence="4">
    <location>
        <begin position="24"/>
        <end position="191"/>
    </location>
</feature>
<evidence type="ECO:0000259" key="4">
    <source>
        <dbReference type="Pfam" id="PF13439"/>
    </source>
</evidence>
<evidence type="ECO:0000256" key="1">
    <source>
        <dbReference type="ARBA" id="ARBA00022676"/>
    </source>
</evidence>
<protein>
    <submittedName>
        <fullName evidence="5">Glycogen synthase</fullName>
    </submittedName>
</protein>
<evidence type="ECO:0000256" key="2">
    <source>
        <dbReference type="ARBA" id="ARBA00022679"/>
    </source>
</evidence>
<keyword evidence="6" id="KW-1185">Reference proteome</keyword>
<dbReference type="GO" id="GO:0016757">
    <property type="term" value="F:glycosyltransferase activity"/>
    <property type="evidence" value="ECO:0007669"/>
    <property type="project" value="UniProtKB-KW"/>
</dbReference>
<gene>
    <name evidence="5" type="primary">glgA</name>
    <name evidence="5" type="ORF">ET471_12845</name>
</gene>
<feature type="domain" description="Glycosyl transferase family 1" evidence="3">
    <location>
        <begin position="212"/>
        <end position="361"/>
    </location>
</feature>
<dbReference type="GO" id="GO:0009250">
    <property type="term" value="P:glucan biosynthetic process"/>
    <property type="evidence" value="ECO:0007669"/>
    <property type="project" value="InterPro"/>
</dbReference>
<evidence type="ECO:0000313" key="6">
    <source>
        <dbReference type="Proteomes" id="UP000292118"/>
    </source>
</evidence>
<dbReference type="RefSeq" id="WP_129188904.1">
    <property type="nucleotide sequence ID" value="NZ_CP035493.1"/>
</dbReference>
<dbReference type="Pfam" id="PF00534">
    <property type="entry name" value="Glycos_transf_1"/>
    <property type="match status" value="1"/>
</dbReference>
<dbReference type="InterPro" id="IPR028098">
    <property type="entry name" value="Glyco_trans_4-like_N"/>
</dbReference>
<keyword evidence="2" id="KW-0808">Transferase</keyword>
<dbReference type="Gene3D" id="3.40.50.2000">
    <property type="entry name" value="Glycogen Phosphorylase B"/>
    <property type="match status" value="2"/>
</dbReference>
<dbReference type="SUPFAM" id="SSF53756">
    <property type="entry name" value="UDP-Glycosyltransferase/glycogen phosphorylase"/>
    <property type="match status" value="1"/>
</dbReference>
<evidence type="ECO:0000259" key="3">
    <source>
        <dbReference type="Pfam" id="PF00534"/>
    </source>
</evidence>
<dbReference type="OrthoDB" id="6286688at2"/>
<dbReference type="EMBL" id="CP035493">
    <property type="protein sequence ID" value="QAY70801.1"/>
    <property type="molecule type" value="Genomic_DNA"/>
</dbReference>
<dbReference type="KEGG" id="xya:ET471_12845"/>
<evidence type="ECO:0000313" key="5">
    <source>
        <dbReference type="EMBL" id="QAY70801.1"/>
    </source>
</evidence>
<dbReference type="InterPro" id="IPR001296">
    <property type="entry name" value="Glyco_trans_1"/>
</dbReference>
<reference evidence="5 6" key="1">
    <citation type="submission" date="2019-01" db="EMBL/GenBank/DDBJ databases">
        <title>Genome sequencing of strain FW10M-9.</title>
        <authorList>
            <person name="Heo J."/>
            <person name="Kim S.-J."/>
            <person name="Kim J.-S."/>
            <person name="Hong S.-B."/>
            <person name="Kwon S.-W."/>
        </authorList>
    </citation>
    <scope>NUCLEOTIDE SEQUENCE [LARGE SCALE GENOMIC DNA]</scope>
    <source>
        <strain evidence="5 6">FW10M-9</strain>
    </source>
</reference>
<accession>A0A4V0YGD2</accession>
<dbReference type="NCBIfam" id="TIGR02149">
    <property type="entry name" value="glgA_Coryne"/>
    <property type="match status" value="1"/>
</dbReference>
<name>A0A4V0YGD2_9MICO</name>
<keyword evidence="1" id="KW-0328">Glycosyltransferase</keyword>
<organism evidence="5 6">
    <name type="scientific">Xylanimonas protaetiae</name>
    <dbReference type="NCBI Taxonomy" id="2509457"/>
    <lineage>
        <taxon>Bacteria</taxon>
        <taxon>Bacillati</taxon>
        <taxon>Actinomycetota</taxon>
        <taxon>Actinomycetes</taxon>
        <taxon>Micrococcales</taxon>
        <taxon>Promicromonosporaceae</taxon>
        <taxon>Xylanimonas</taxon>
    </lineage>
</organism>
<dbReference type="PANTHER" id="PTHR12526:SF590">
    <property type="entry name" value="ALPHA-MALTOSE-1-PHOSPHATE SYNTHASE"/>
    <property type="match status" value="1"/>
</dbReference>